<proteinExistence type="predicted"/>
<organism evidence="1">
    <name type="scientific">Arenibacter algicola</name>
    <dbReference type="NCBI Taxonomy" id="616991"/>
    <lineage>
        <taxon>Bacteria</taxon>
        <taxon>Pseudomonadati</taxon>
        <taxon>Bacteroidota</taxon>
        <taxon>Flavobacteriia</taxon>
        <taxon>Flavobacteriales</taxon>
        <taxon>Flavobacteriaceae</taxon>
        <taxon>Arenibacter</taxon>
    </lineage>
</organism>
<sequence length="60" mass="7235">MMDILQCNYVIYIYHHISMGIKKHYGSTDFKFCKMEARPYGEAGRRYPSIDNLILERNFR</sequence>
<accession>A0A221USB5</accession>
<reference evidence="1" key="1">
    <citation type="submission" date="2017-07" db="EMBL/GenBank/DDBJ databases">
        <title>Genome Sequence of Arenibacter algicola Strain SMS7 Isolated from a culture of the Diatom Skeletonema marinoi.</title>
        <authorList>
            <person name="Topel M."/>
            <person name="Pinder M.I.M."/>
            <person name="Johansson O.N."/>
            <person name="Kourtchenko O."/>
            <person name="Godhe A."/>
            <person name="Clarke A.K."/>
        </authorList>
    </citation>
    <scope>NUCLEOTIDE SEQUENCE [LARGE SCALE GENOMIC DNA]</scope>
    <source>
        <strain evidence="1">SMS7</strain>
    </source>
</reference>
<dbReference type="Proteomes" id="UP000204551">
    <property type="component" value="Chromosome"/>
</dbReference>
<gene>
    <name evidence="1" type="ORF">AREALGSMS7_00611</name>
</gene>
<name>A0A221USB5_9FLAO</name>
<dbReference type="KEGG" id="aalg:AREALGSMS7_00611"/>
<dbReference type="EMBL" id="CP022515">
    <property type="protein sequence ID" value="ASO04098.1"/>
    <property type="molecule type" value="Genomic_DNA"/>
</dbReference>
<protein>
    <submittedName>
        <fullName evidence="1">Uncharacterized protein</fullName>
    </submittedName>
</protein>
<evidence type="ECO:0000313" key="1">
    <source>
        <dbReference type="EMBL" id="ASO04098.1"/>
    </source>
</evidence>
<dbReference type="AlphaFoldDB" id="A0A221USB5"/>